<accession>A0A8G2BTR3</accession>
<proteinExistence type="predicted"/>
<dbReference type="AlphaFoldDB" id="A0A8G2BTR3"/>
<sequence>MKILLTTVTAMFLWGCMSCSDGKDDPIPVPMEVHLEGAIGSATRTVINSGYEKDLDVCFARQDETSKGAAVYGSWNICLAKRTNGNGRRPIVFAESQLYPIQGENTRLHGYYPADNGKATLVNGGVQFSVDGTTDIMATGLLTGSMDAPVTLCTFRHLLTQLQFVCYSSHPDKWGSIKNIEIVGVHTKQELDLVLVFPSLSNVSSNGDVRDLTVQDIRDLPIPEVTDPGNALPDAQGYVLLPVQPVDGTKEHPLYVRITTTKDGRGNEVLTTSDVCLSVEGGFQTGKRHLITLSFTDGNSIDAVSVGVEPWTDMDQEEIPV</sequence>
<dbReference type="InterPro" id="IPR025049">
    <property type="entry name" value="Mfa-like_1"/>
</dbReference>
<organism evidence="1 2">
    <name type="scientific">Parabacteroides chinchillae</name>
    <dbReference type="NCBI Taxonomy" id="871327"/>
    <lineage>
        <taxon>Bacteria</taxon>
        <taxon>Pseudomonadati</taxon>
        <taxon>Bacteroidota</taxon>
        <taxon>Bacteroidia</taxon>
        <taxon>Bacteroidales</taxon>
        <taxon>Tannerellaceae</taxon>
        <taxon>Parabacteroides</taxon>
    </lineage>
</organism>
<dbReference type="Proteomes" id="UP000236725">
    <property type="component" value="Unassembled WGS sequence"/>
</dbReference>
<gene>
    <name evidence="1" type="ORF">SAMN05444001_101188</name>
</gene>
<keyword evidence="2" id="KW-1185">Reference proteome</keyword>
<protein>
    <submittedName>
        <fullName evidence="1">Fimbrillin-like</fullName>
    </submittedName>
</protein>
<comment type="caution">
    <text evidence="1">The sequence shown here is derived from an EMBL/GenBank/DDBJ whole genome shotgun (WGS) entry which is preliminary data.</text>
</comment>
<evidence type="ECO:0000313" key="2">
    <source>
        <dbReference type="Proteomes" id="UP000236725"/>
    </source>
</evidence>
<dbReference type="RefSeq" id="WP_103982150.1">
    <property type="nucleotide sequence ID" value="NZ_FNVS01000001.1"/>
</dbReference>
<reference evidence="1 2" key="1">
    <citation type="submission" date="2016-10" db="EMBL/GenBank/DDBJ databases">
        <authorList>
            <person name="Varghese N."/>
            <person name="Submissions S."/>
        </authorList>
    </citation>
    <scope>NUCLEOTIDE SEQUENCE [LARGE SCALE GENOMIC DNA]</scope>
    <source>
        <strain evidence="1 2">DSM 29073</strain>
    </source>
</reference>
<dbReference type="Pfam" id="PF13149">
    <property type="entry name" value="Mfa_like_1"/>
    <property type="match status" value="1"/>
</dbReference>
<evidence type="ECO:0000313" key="1">
    <source>
        <dbReference type="EMBL" id="SEF43703.1"/>
    </source>
</evidence>
<name>A0A8G2BTR3_9BACT</name>
<dbReference type="EMBL" id="FNVS01000001">
    <property type="protein sequence ID" value="SEF43703.1"/>
    <property type="molecule type" value="Genomic_DNA"/>
</dbReference>